<evidence type="ECO:0000256" key="1">
    <source>
        <dbReference type="SAM" id="MobiDB-lite"/>
    </source>
</evidence>
<feature type="compositionally biased region" description="Polar residues" evidence="1">
    <location>
        <begin position="20"/>
        <end position="35"/>
    </location>
</feature>
<dbReference type="AlphaFoldDB" id="A0A2U3E1D0"/>
<comment type="caution">
    <text evidence="2">The sequence shown here is derived from an EMBL/GenBank/DDBJ whole genome shotgun (WGS) entry which is preliminary data.</text>
</comment>
<dbReference type="Proteomes" id="UP000245956">
    <property type="component" value="Unassembled WGS sequence"/>
</dbReference>
<name>A0A2U3E1D0_PURLI</name>
<organism evidence="2 3">
    <name type="scientific">Purpureocillium lilacinum</name>
    <name type="common">Paecilomyces lilacinus</name>
    <dbReference type="NCBI Taxonomy" id="33203"/>
    <lineage>
        <taxon>Eukaryota</taxon>
        <taxon>Fungi</taxon>
        <taxon>Dikarya</taxon>
        <taxon>Ascomycota</taxon>
        <taxon>Pezizomycotina</taxon>
        <taxon>Sordariomycetes</taxon>
        <taxon>Hypocreomycetidae</taxon>
        <taxon>Hypocreales</taxon>
        <taxon>Ophiocordycipitaceae</taxon>
        <taxon>Purpureocillium</taxon>
    </lineage>
</organism>
<sequence>MRPLSPRFPQAPSPEEPARNATTGCPVSSVMLSTPPNCPVASPHGDTRRLASARRHPGHHVPGRAPASQKLVRGRGEGASTGVGGWLPQKHQMPAVASSGPGRRHLTLRSNDTRRTIRARNIKARVAPAFAQNGSKR</sequence>
<gene>
    <name evidence="2" type="ORF">PCL_02077</name>
</gene>
<feature type="region of interest" description="Disordered" evidence="1">
    <location>
        <begin position="1"/>
        <end position="114"/>
    </location>
</feature>
<evidence type="ECO:0000313" key="3">
    <source>
        <dbReference type="Proteomes" id="UP000245956"/>
    </source>
</evidence>
<accession>A0A2U3E1D0</accession>
<dbReference type="EMBL" id="LCWV01000015">
    <property type="protein sequence ID" value="PWI68308.1"/>
    <property type="molecule type" value="Genomic_DNA"/>
</dbReference>
<reference evidence="2 3" key="1">
    <citation type="journal article" date="2016" name="Front. Microbiol.">
        <title>Genome and transcriptome sequences reveal the specific parasitism of the nematophagous Purpureocillium lilacinum 36-1.</title>
        <authorList>
            <person name="Xie J."/>
            <person name="Li S."/>
            <person name="Mo C."/>
            <person name="Xiao X."/>
            <person name="Peng D."/>
            <person name="Wang G."/>
            <person name="Xiao Y."/>
        </authorList>
    </citation>
    <scope>NUCLEOTIDE SEQUENCE [LARGE SCALE GENOMIC DNA]</scope>
    <source>
        <strain evidence="2 3">36-1</strain>
    </source>
</reference>
<protein>
    <submittedName>
        <fullName evidence="2">Uncharacterized protein</fullName>
    </submittedName>
</protein>
<evidence type="ECO:0000313" key="2">
    <source>
        <dbReference type="EMBL" id="PWI68308.1"/>
    </source>
</evidence>
<feature type="compositionally biased region" description="Basic residues" evidence="1">
    <location>
        <begin position="51"/>
        <end position="62"/>
    </location>
</feature>
<proteinExistence type="predicted"/>